<dbReference type="Gene3D" id="1.10.10.10">
    <property type="entry name" value="Winged helix-like DNA-binding domain superfamily/Winged helix DNA-binding domain"/>
    <property type="match status" value="1"/>
</dbReference>
<dbReference type="InterPro" id="IPR036388">
    <property type="entry name" value="WH-like_DNA-bd_sf"/>
</dbReference>
<dbReference type="PROSITE" id="PS50949">
    <property type="entry name" value="HTH_GNTR"/>
    <property type="match status" value="1"/>
</dbReference>
<dbReference type="EMBL" id="JBIAQY010000018">
    <property type="protein sequence ID" value="MFF3573321.1"/>
    <property type="molecule type" value="Genomic_DNA"/>
</dbReference>
<evidence type="ECO:0000313" key="6">
    <source>
        <dbReference type="Proteomes" id="UP001601992"/>
    </source>
</evidence>
<comment type="caution">
    <text evidence="5">The sequence shown here is derived from an EMBL/GenBank/DDBJ whole genome shotgun (WGS) entry which is preliminary data.</text>
</comment>
<dbReference type="Pfam" id="PF07729">
    <property type="entry name" value="FCD"/>
    <property type="match status" value="1"/>
</dbReference>
<sequence>MKGDEQETRRTGRIADSVRAPKVADVIAQQLRGRIVRGDIAPGEMLPSEKVLMVDFAVSRPTLREAFRILENEGLIQVLPGSRGGPQARLPDLSVASRQIGLYLQTRGTTLVDILEARAEFEPICARLLAQRCTAEGLAALQSCVDIQRAMVEHGIESPAEFERWVTRTAEFHDLIALHCGNKTLGAQAMALRDVLAFHRQVGIERSRTRTATPPPNTFIPLTVEDYETLLTLVRARNGEGAERHWRAHLTRSADLISDDQDSDQPITLFG</sequence>
<evidence type="ECO:0000313" key="5">
    <source>
        <dbReference type="EMBL" id="MFF3573321.1"/>
    </source>
</evidence>
<evidence type="ECO:0000256" key="2">
    <source>
        <dbReference type="ARBA" id="ARBA00023125"/>
    </source>
</evidence>
<dbReference type="PANTHER" id="PTHR43537:SF5">
    <property type="entry name" value="UXU OPERON TRANSCRIPTIONAL REGULATOR"/>
    <property type="match status" value="1"/>
</dbReference>
<gene>
    <name evidence="5" type="ORF">ACFYXQ_36730</name>
</gene>
<protein>
    <submittedName>
        <fullName evidence="5">FadR/GntR family transcriptional regulator</fullName>
    </submittedName>
</protein>
<dbReference type="RefSeq" id="WP_169541996.1">
    <property type="nucleotide sequence ID" value="NZ_JBIAQY010000018.1"/>
</dbReference>
<dbReference type="Pfam" id="PF00392">
    <property type="entry name" value="GntR"/>
    <property type="match status" value="1"/>
</dbReference>
<organism evidence="5 6">
    <name type="scientific">Nocardia jiangxiensis</name>
    <dbReference type="NCBI Taxonomy" id="282685"/>
    <lineage>
        <taxon>Bacteria</taxon>
        <taxon>Bacillati</taxon>
        <taxon>Actinomycetota</taxon>
        <taxon>Actinomycetes</taxon>
        <taxon>Mycobacteriales</taxon>
        <taxon>Nocardiaceae</taxon>
        <taxon>Nocardia</taxon>
    </lineage>
</organism>
<accession>A0ABW6SDS2</accession>
<dbReference type="SMART" id="SM00895">
    <property type="entry name" value="FCD"/>
    <property type="match status" value="1"/>
</dbReference>
<dbReference type="PANTHER" id="PTHR43537">
    <property type="entry name" value="TRANSCRIPTIONAL REGULATOR, GNTR FAMILY"/>
    <property type="match status" value="1"/>
</dbReference>
<dbReference type="InterPro" id="IPR036390">
    <property type="entry name" value="WH_DNA-bd_sf"/>
</dbReference>
<dbReference type="Proteomes" id="UP001601992">
    <property type="component" value="Unassembled WGS sequence"/>
</dbReference>
<dbReference type="InterPro" id="IPR008920">
    <property type="entry name" value="TF_FadR/GntR_C"/>
</dbReference>
<evidence type="ECO:0000256" key="3">
    <source>
        <dbReference type="ARBA" id="ARBA00023163"/>
    </source>
</evidence>
<dbReference type="SUPFAM" id="SSF48008">
    <property type="entry name" value="GntR ligand-binding domain-like"/>
    <property type="match status" value="1"/>
</dbReference>
<dbReference type="InterPro" id="IPR000524">
    <property type="entry name" value="Tscrpt_reg_HTH_GntR"/>
</dbReference>
<dbReference type="SUPFAM" id="SSF46785">
    <property type="entry name" value="Winged helix' DNA-binding domain"/>
    <property type="match status" value="1"/>
</dbReference>
<dbReference type="PRINTS" id="PR00035">
    <property type="entry name" value="HTHGNTR"/>
</dbReference>
<dbReference type="InterPro" id="IPR011711">
    <property type="entry name" value="GntR_C"/>
</dbReference>
<evidence type="ECO:0000256" key="1">
    <source>
        <dbReference type="ARBA" id="ARBA00023015"/>
    </source>
</evidence>
<feature type="domain" description="HTH gntR-type" evidence="4">
    <location>
        <begin position="21"/>
        <end position="90"/>
    </location>
</feature>
<keyword evidence="2" id="KW-0238">DNA-binding</keyword>
<dbReference type="SMART" id="SM00345">
    <property type="entry name" value="HTH_GNTR"/>
    <property type="match status" value="1"/>
</dbReference>
<keyword evidence="1" id="KW-0805">Transcription regulation</keyword>
<evidence type="ECO:0000259" key="4">
    <source>
        <dbReference type="PROSITE" id="PS50949"/>
    </source>
</evidence>
<name>A0ABW6SDS2_9NOCA</name>
<reference evidence="5 6" key="1">
    <citation type="submission" date="2024-10" db="EMBL/GenBank/DDBJ databases">
        <title>The Natural Products Discovery Center: Release of the First 8490 Sequenced Strains for Exploring Actinobacteria Biosynthetic Diversity.</title>
        <authorList>
            <person name="Kalkreuter E."/>
            <person name="Kautsar S.A."/>
            <person name="Yang D."/>
            <person name="Bader C.D."/>
            <person name="Teijaro C.N."/>
            <person name="Fluegel L."/>
            <person name="Davis C.M."/>
            <person name="Simpson J.R."/>
            <person name="Lauterbach L."/>
            <person name="Steele A.D."/>
            <person name="Gui C."/>
            <person name="Meng S."/>
            <person name="Li G."/>
            <person name="Viehrig K."/>
            <person name="Ye F."/>
            <person name="Su P."/>
            <person name="Kiefer A.F."/>
            <person name="Nichols A."/>
            <person name="Cepeda A.J."/>
            <person name="Yan W."/>
            <person name="Fan B."/>
            <person name="Jiang Y."/>
            <person name="Adhikari A."/>
            <person name="Zheng C.-J."/>
            <person name="Schuster L."/>
            <person name="Cowan T.M."/>
            <person name="Smanski M.J."/>
            <person name="Chevrette M.G."/>
            <person name="De Carvalho L.P.S."/>
            <person name="Shen B."/>
        </authorList>
    </citation>
    <scope>NUCLEOTIDE SEQUENCE [LARGE SCALE GENOMIC DNA]</scope>
    <source>
        <strain evidence="5 6">NPDC002593</strain>
    </source>
</reference>
<dbReference type="CDD" id="cd07377">
    <property type="entry name" value="WHTH_GntR"/>
    <property type="match status" value="1"/>
</dbReference>
<keyword evidence="3" id="KW-0804">Transcription</keyword>
<proteinExistence type="predicted"/>
<dbReference type="Gene3D" id="1.20.120.530">
    <property type="entry name" value="GntR ligand-binding domain-like"/>
    <property type="match status" value="1"/>
</dbReference>
<keyword evidence="6" id="KW-1185">Reference proteome</keyword>